<evidence type="ECO:0000259" key="6">
    <source>
        <dbReference type="PROSITE" id="PS50865"/>
    </source>
</evidence>
<dbReference type="AlphaFoldDB" id="A0A835WHP4"/>
<evidence type="ECO:0000256" key="2">
    <source>
        <dbReference type="ARBA" id="ARBA00022771"/>
    </source>
</evidence>
<proteinExistence type="predicted"/>
<evidence type="ECO:0000256" key="4">
    <source>
        <dbReference type="PROSITE-ProRule" id="PRU00134"/>
    </source>
</evidence>
<dbReference type="OrthoDB" id="549788at2759"/>
<organism evidence="7 8">
    <name type="scientific">Chlamydomonas schloesseri</name>
    <dbReference type="NCBI Taxonomy" id="2026947"/>
    <lineage>
        <taxon>Eukaryota</taxon>
        <taxon>Viridiplantae</taxon>
        <taxon>Chlorophyta</taxon>
        <taxon>core chlorophytes</taxon>
        <taxon>Chlorophyceae</taxon>
        <taxon>CS clade</taxon>
        <taxon>Chlamydomonadales</taxon>
        <taxon>Chlamydomonadaceae</taxon>
        <taxon>Chlamydomonas</taxon>
    </lineage>
</organism>
<evidence type="ECO:0000313" key="7">
    <source>
        <dbReference type="EMBL" id="KAG2447655.1"/>
    </source>
</evidence>
<keyword evidence="8" id="KW-1185">Reference proteome</keyword>
<feature type="compositionally biased region" description="Gly residues" evidence="5">
    <location>
        <begin position="492"/>
        <end position="503"/>
    </location>
</feature>
<sequence length="1255" mass="123944">MMEWIDAIEKLKLLKFLEENLRHLSTLAVSAQRGLPGDTVEERIGGLNYVKSRASTMLVLLDCIPYTINLVVSFGAPPQRQRASKLLGAFLSRGLLMAVRSAVASFSGVVALLSDPQQLAALGGGGCGHDGAADCPDCNHAGLAAHLGAMNALAGAKYFRTAAQALAGRAAELERVAAAGGGGGGGGLMAAVKEVQDLLDAVVKPAMPGPGQVGEGNAAMAVPPLPTAVAMAGLRQPEPARGLDAGSLSRAAFNAHFVAKDFVTGTACLMAALDSLDGVVEGVASKEGASAAAAAARLRVMVRELEESLGSEAVVTLQRALLQRLIAHGSGSLMASGGDAVRELWLTEMEARRGCLALCDARVVGPLEASDSAPWLEDDHCCLLQATLGCWDRLAGSGSDSGACTKLPPVAVRLRLAARAGEAVWRLCTAGAAAGAAGGGSGGATRRGGLGGRLGYAPHTTWQLAMTQPLISIFATVNKALEGIKGGNDGAMGGGGGGGGGSGSQAAGGRRATTSSASSSPSAAAGPTAAAQRQALLPVAMEVVGWGLAIVSEALAAGGPDARAPLGPGGLPRSPLQAQAHPNSRWRGLAQLMGAVLSTIAAAGVDVGRMSAALRAQVVAALWRCGAALSLDRVLRLSLGAAAAAAASAGGGGAGGADYGLSPTGGVPSPRLVMLVVLPLMDGQLLPLLAPRANAAAAAAAATAAGAGATATRSSAEKSSVGGGSATARLGLLVTTAKHAAALARQLQPPAAGGGPAGPSPAAASPDQALVHMATLTLLVISGGLAAFRWDLQQQLTAAGTAAALQARHLTDAAAFRAATIRAVAAYISSEAAEAVAFALRAAATLAAELAEALVRAAPAPAASAGAGGGGGGAAGTGTGTVDVVSPMGQTAGEAVGNLLVEWGRCGMFPLNLGSAQLLACQPPRLLAAAAALLAAAEAGADARSNSLQLQRGRKALAQGLVEACVAGGNHVELGPLMHTWLAPPPSGSSGSSGSSVGCLRAPLQAALPALVKVLPHYGACVVALLREAASQTSPPPPLPELMRSSSGSSSGGGDGDGSSSSSSSTLAAVLAAAAATTSGRNQPPTDFYLAANNLASYVITASKPEEAVLVLEVEKPGPDGFKLRDLLLETIQQQRQQQQQQQPAAERAAGGAAAAGLLLQARRLAVSGLEAPLPLLRVCGNPDCGRFDSGSEAALDLKLCGRCRCVRYCCGGCQAAHWKAGHKAECARLAASGAAAAAAEAAAAAAAAATAGTS</sequence>
<name>A0A835WHP4_9CHLO</name>
<evidence type="ECO:0000256" key="5">
    <source>
        <dbReference type="SAM" id="MobiDB-lite"/>
    </source>
</evidence>
<gene>
    <name evidence="7" type="ORF">HYH02_007571</name>
</gene>
<feature type="compositionally biased region" description="Low complexity" evidence="5">
    <location>
        <begin position="504"/>
        <end position="526"/>
    </location>
</feature>
<comment type="caution">
    <text evidence="7">The sequence shown here is derived from an EMBL/GenBank/DDBJ whole genome shotgun (WGS) entry which is preliminary data.</text>
</comment>
<keyword evidence="2 4" id="KW-0863">Zinc-finger</keyword>
<protein>
    <recommendedName>
        <fullName evidence="6">MYND-type domain-containing protein</fullName>
    </recommendedName>
</protein>
<reference evidence="7" key="1">
    <citation type="journal article" date="2020" name="bioRxiv">
        <title>Comparative genomics of Chlamydomonas.</title>
        <authorList>
            <person name="Craig R.J."/>
            <person name="Hasan A.R."/>
            <person name="Ness R.W."/>
            <person name="Keightley P.D."/>
        </authorList>
    </citation>
    <scope>NUCLEOTIDE SEQUENCE</scope>
    <source>
        <strain evidence="7">CCAP 11/173</strain>
    </source>
</reference>
<dbReference type="SUPFAM" id="SSF144232">
    <property type="entry name" value="HIT/MYND zinc finger-like"/>
    <property type="match status" value="1"/>
</dbReference>
<keyword evidence="3" id="KW-0862">Zinc</keyword>
<dbReference type="PROSITE" id="PS50865">
    <property type="entry name" value="ZF_MYND_2"/>
    <property type="match status" value="1"/>
</dbReference>
<evidence type="ECO:0000313" key="8">
    <source>
        <dbReference type="Proteomes" id="UP000613740"/>
    </source>
</evidence>
<evidence type="ECO:0000256" key="1">
    <source>
        <dbReference type="ARBA" id="ARBA00022723"/>
    </source>
</evidence>
<feature type="region of interest" description="Disordered" evidence="5">
    <location>
        <begin position="1032"/>
        <end position="1064"/>
    </location>
</feature>
<keyword evidence="1" id="KW-0479">Metal-binding</keyword>
<dbReference type="GO" id="GO:0008270">
    <property type="term" value="F:zinc ion binding"/>
    <property type="evidence" value="ECO:0007669"/>
    <property type="project" value="UniProtKB-KW"/>
</dbReference>
<dbReference type="InterPro" id="IPR002893">
    <property type="entry name" value="Znf_MYND"/>
</dbReference>
<dbReference type="Gene3D" id="6.10.140.2220">
    <property type="match status" value="1"/>
</dbReference>
<feature type="region of interest" description="Disordered" evidence="5">
    <location>
        <begin position="492"/>
        <end position="526"/>
    </location>
</feature>
<evidence type="ECO:0000256" key="3">
    <source>
        <dbReference type="ARBA" id="ARBA00022833"/>
    </source>
</evidence>
<dbReference type="EMBL" id="JAEHOD010000021">
    <property type="protein sequence ID" value="KAG2447655.1"/>
    <property type="molecule type" value="Genomic_DNA"/>
</dbReference>
<feature type="domain" description="MYND-type" evidence="6">
    <location>
        <begin position="1182"/>
        <end position="1227"/>
    </location>
</feature>
<dbReference type="Proteomes" id="UP000613740">
    <property type="component" value="Unassembled WGS sequence"/>
</dbReference>
<accession>A0A835WHP4</accession>
<dbReference type="Pfam" id="PF01753">
    <property type="entry name" value="zf-MYND"/>
    <property type="match status" value="1"/>
</dbReference>